<evidence type="ECO:0000313" key="14">
    <source>
        <dbReference type="EMBL" id="SEM17497.1"/>
    </source>
</evidence>
<feature type="transmembrane region" description="Helical" evidence="13">
    <location>
        <begin position="314"/>
        <end position="335"/>
    </location>
</feature>
<evidence type="ECO:0000256" key="10">
    <source>
        <dbReference type="ARBA" id="ARBA00023065"/>
    </source>
</evidence>
<dbReference type="EMBL" id="FOBM01000004">
    <property type="protein sequence ID" value="SEM17497.1"/>
    <property type="molecule type" value="Genomic_DNA"/>
</dbReference>
<evidence type="ECO:0000256" key="4">
    <source>
        <dbReference type="ARBA" id="ARBA00020268"/>
    </source>
</evidence>
<protein>
    <recommendedName>
        <fullName evidence="4">Probable multidrug resistance protein NorM</fullName>
    </recommendedName>
    <alternativeName>
        <fullName evidence="12">Multidrug-efflux transporter</fullName>
    </alternativeName>
</protein>
<dbReference type="GO" id="GO:0006811">
    <property type="term" value="P:monoatomic ion transport"/>
    <property type="evidence" value="ECO:0007669"/>
    <property type="project" value="UniProtKB-KW"/>
</dbReference>
<evidence type="ECO:0000256" key="12">
    <source>
        <dbReference type="ARBA" id="ARBA00031636"/>
    </source>
</evidence>
<evidence type="ECO:0000256" key="6">
    <source>
        <dbReference type="ARBA" id="ARBA00022449"/>
    </source>
</evidence>
<feature type="transmembrane region" description="Helical" evidence="13">
    <location>
        <begin position="355"/>
        <end position="373"/>
    </location>
</feature>
<comment type="similarity">
    <text evidence="3">Belongs to the multi antimicrobial extrusion (MATE) (TC 2.A.66.1) family.</text>
</comment>
<feature type="transmembrane region" description="Helical" evidence="13">
    <location>
        <begin position="133"/>
        <end position="151"/>
    </location>
</feature>
<dbReference type="NCBIfam" id="TIGR00797">
    <property type="entry name" value="matE"/>
    <property type="match status" value="1"/>
</dbReference>
<keyword evidence="7" id="KW-1003">Cell membrane</keyword>
<dbReference type="GO" id="GO:0015297">
    <property type="term" value="F:antiporter activity"/>
    <property type="evidence" value="ECO:0007669"/>
    <property type="project" value="UniProtKB-KW"/>
</dbReference>
<dbReference type="InterPro" id="IPR050222">
    <property type="entry name" value="MATE_MdtK"/>
</dbReference>
<feature type="transmembrane region" description="Helical" evidence="13">
    <location>
        <begin position="189"/>
        <end position="211"/>
    </location>
</feature>
<keyword evidence="9 13" id="KW-1133">Transmembrane helix</keyword>
<feature type="transmembrane region" description="Helical" evidence="13">
    <location>
        <begin position="12"/>
        <end position="30"/>
    </location>
</feature>
<dbReference type="GO" id="GO:0005886">
    <property type="term" value="C:plasma membrane"/>
    <property type="evidence" value="ECO:0007669"/>
    <property type="project" value="UniProtKB-SubCell"/>
</dbReference>
<dbReference type="PIRSF" id="PIRSF006603">
    <property type="entry name" value="DinF"/>
    <property type="match status" value="1"/>
</dbReference>
<keyword evidence="6" id="KW-0050">Antiport</keyword>
<evidence type="ECO:0000313" key="15">
    <source>
        <dbReference type="Proteomes" id="UP000182764"/>
    </source>
</evidence>
<gene>
    <name evidence="14" type="ORF">SAMN04487839_10492</name>
</gene>
<dbReference type="PANTHER" id="PTHR43298">
    <property type="entry name" value="MULTIDRUG RESISTANCE PROTEIN NORM-RELATED"/>
    <property type="match status" value="1"/>
</dbReference>
<feature type="transmembrane region" description="Helical" evidence="13">
    <location>
        <begin position="243"/>
        <end position="260"/>
    </location>
</feature>
<dbReference type="AlphaFoldDB" id="A0A1H7W975"/>
<dbReference type="Pfam" id="PF01554">
    <property type="entry name" value="MatE"/>
    <property type="match status" value="2"/>
</dbReference>
<evidence type="ECO:0000256" key="3">
    <source>
        <dbReference type="ARBA" id="ARBA00010199"/>
    </source>
</evidence>
<feature type="transmembrane region" description="Helical" evidence="13">
    <location>
        <begin position="394"/>
        <end position="412"/>
    </location>
</feature>
<dbReference type="CDD" id="cd13138">
    <property type="entry name" value="MATE_yoeA_like"/>
    <property type="match status" value="1"/>
</dbReference>
<name>A0A1H7W975_9STRE</name>
<keyword evidence="5" id="KW-0813">Transport</keyword>
<feature type="transmembrane region" description="Helical" evidence="13">
    <location>
        <begin position="50"/>
        <end position="75"/>
    </location>
</feature>
<keyword evidence="11 13" id="KW-0472">Membrane</keyword>
<accession>A0A1H7W975</accession>
<evidence type="ECO:0000256" key="1">
    <source>
        <dbReference type="ARBA" id="ARBA00003408"/>
    </source>
</evidence>
<feature type="transmembrane region" description="Helical" evidence="13">
    <location>
        <begin position="280"/>
        <end position="302"/>
    </location>
</feature>
<comment type="subcellular location">
    <subcellularLocation>
        <location evidence="2">Cell membrane</location>
        <topology evidence="2">Multi-pass membrane protein</topology>
    </subcellularLocation>
</comment>
<dbReference type="InterPro" id="IPR048279">
    <property type="entry name" value="MdtK-like"/>
</dbReference>
<feature type="transmembrane region" description="Helical" evidence="13">
    <location>
        <begin position="95"/>
        <end position="113"/>
    </location>
</feature>
<dbReference type="InterPro" id="IPR002528">
    <property type="entry name" value="MATE_fam"/>
</dbReference>
<dbReference type="GO" id="GO:0042910">
    <property type="term" value="F:xenobiotic transmembrane transporter activity"/>
    <property type="evidence" value="ECO:0007669"/>
    <property type="project" value="InterPro"/>
</dbReference>
<evidence type="ECO:0000256" key="11">
    <source>
        <dbReference type="ARBA" id="ARBA00023136"/>
    </source>
</evidence>
<reference evidence="14 15" key="1">
    <citation type="submission" date="2016-10" db="EMBL/GenBank/DDBJ databases">
        <authorList>
            <person name="de Groot N.N."/>
        </authorList>
    </citation>
    <scope>NUCLEOTIDE SEQUENCE [LARGE SCALE GENOMIC DNA]</scope>
    <source>
        <strain evidence="14 15">VTM1R29</strain>
    </source>
</reference>
<proteinExistence type="inferred from homology"/>
<sequence>MQDLTKGRPIKVILLFAIPLIIGSFFQLAYNFADAMIVGHTLGQTAFASIGATGSLTFLIIGFAQGLTGGFSIIIAHRFGAKDYVGLKRSYVHGLFYTIVVSLLLSIFALLFLRQLLQLMQTPDSLIKYCERFLLSIFGGSVFTVLFNYLSNVLRAVGDSTTPLIALVLACLMNIGLDFLYILTLNMGVLGAGVATVEAQLFSVIFLFIYIRKKVTYLHLERRDYCLNVDDLKLHARLGFPMAFQNSIIAIGSLTLQIVLNNLGTVAIAAQSIMAKTDQLAMLPMINLGQAMTTFVAQNYGARKFNRLVKGLRHTLYVVVIWAILFAILLITFNRFFSGLFINNPSEEIYRLAKIAYMINGLCYWILAILFVVRGFIQGLGRSFAPTLAGGMELIMRVVVSIVGLTTIGYTGVVCANPAAWCGSIAILVPAAFIYKKQLIDVAIKDT</sequence>
<dbReference type="PANTHER" id="PTHR43298:SF2">
    <property type="entry name" value="FMN_FAD EXPORTER YEEO-RELATED"/>
    <property type="match status" value="1"/>
</dbReference>
<evidence type="ECO:0000256" key="9">
    <source>
        <dbReference type="ARBA" id="ARBA00022989"/>
    </source>
</evidence>
<dbReference type="Proteomes" id="UP000182764">
    <property type="component" value="Unassembled WGS sequence"/>
</dbReference>
<keyword evidence="10" id="KW-0406">Ion transport</keyword>
<evidence type="ECO:0000256" key="2">
    <source>
        <dbReference type="ARBA" id="ARBA00004651"/>
    </source>
</evidence>
<evidence type="ECO:0000256" key="5">
    <source>
        <dbReference type="ARBA" id="ARBA00022448"/>
    </source>
</evidence>
<dbReference type="RefSeq" id="WP_074596338.1">
    <property type="nucleotide sequence ID" value="NZ_FNUH01000004.1"/>
</dbReference>
<keyword evidence="8 13" id="KW-0812">Transmembrane</keyword>
<organism evidence="14 15">
    <name type="scientific">Streptococcus gallolyticus</name>
    <dbReference type="NCBI Taxonomy" id="315405"/>
    <lineage>
        <taxon>Bacteria</taxon>
        <taxon>Bacillati</taxon>
        <taxon>Bacillota</taxon>
        <taxon>Bacilli</taxon>
        <taxon>Lactobacillales</taxon>
        <taxon>Streptococcaceae</taxon>
        <taxon>Streptococcus</taxon>
    </lineage>
</organism>
<feature type="transmembrane region" description="Helical" evidence="13">
    <location>
        <begin position="163"/>
        <end position="183"/>
    </location>
</feature>
<evidence type="ECO:0000256" key="8">
    <source>
        <dbReference type="ARBA" id="ARBA00022692"/>
    </source>
</evidence>
<evidence type="ECO:0000256" key="13">
    <source>
        <dbReference type="SAM" id="Phobius"/>
    </source>
</evidence>
<comment type="function">
    <text evidence="1">Multidrug efflux pump.</text>
</comment>
<evidence type="ECO:0000256" key="7">
    <source>
        <dbReference type="ARBA" id="ARBA00022475"/>
    </source>
</evidence>